<gene>
    <name evidence="2" type="ORF">GNP93_09505</name>
</gene>
<keyword evidence="1" id="KW-0472">Membrane</keyword>
<evidence type="ECO:0000256" key="1">
    <source>
        <dbReference type="SAM" id="Phobius"/>
    </source>
</evidence>
<proteinExistence type="predicted"/>
<evidence type="ECO:0000313" key="3">
    <source>
        <dbReference type="Proteomes" id="UP000450917"/>
    </source>
</evidence>
<organism evidence="2 3">
    <name type="scientific">Paenibacillus validus</name>
    <dbReference type="NCBI Taxonomy" id="44253"/>
    <lineage>
        <taxon>Bacteria</taxon>
        <taxon>Bacillati</taxon>
        <taxon>Bacillota</taxon>
        <taxon>Bacilli</taxon>
        <taxon>Bacillales</taxon>
        <taxon>Paenibacillaceae</taxon>
        <taxon>Paenibacillus</taxon>
    </lineage>
</organism>
<feature type="transmembrane region" description="Helical" evidence="1">
    <location>
        <begin position="6"/>
        <end position="28"/>
    </location>
</feature>
<name>A0A7X3CRN5_9BACL</name>
<protein>
    <submittedName>
        <fullName evidence="2">Uncharacterized protein</fullName>
    </submittedName>
</protein>
<accession>A0A7X3CRN5</accession>
<dbReference type="EMBL" id="WNZX01000006">
    <property type="protein sequence ID" value="MUG70915.1"/>
    <property type="molecule type" value="Genomic_DNA"/>
</dbReference>
<keyword evidence="1" id="KW-0812">Transmembrane</keyword>
<feature type="transmembrane region" description="Helical" evidence="1">
    <location>
        <begin position="40"/>
        <end position="62"/>
    </location>
</feature>
<reference evidence="2 3" key="1">
    <citation type="submission" date="2019-11" db="EMBL/GenBank/DDBJ databases">
        <title>Draft genome sequences of five Paenibacillus species of dairy origin.</title>
        <authorList>
            <person name="Olajide A.M."/>
            <person name="Chen S."/>
            <person name="Lapointe G."/>
        </authorList>
    </citation>
    <scope>NUCLEOTIDE SEQUENCE [LARGE SCALE GENOMIC DNA]</scope>
    <source>
        <strain evidence="2 3">2CS3</strain>
    </source>
</reference>
<dbReference type="Proteomes" id="UP000450917">
    <property type="component" value="Unassembled WGS sequence"/>
</dbReference>
<keyword evidence="3" id="KW-1185">Reference proteome</keyword>
<feature type="transmembrane region" description="Helical" evidence="1">
    <location>
        <begin position="77"/>
        <end position="100"/>
    </location>
</feature>
<keyword evidence="1" id="KW-1133">Transmembrane helix</keyword>
<evidence type="ECO:0000313" key="2">
    <source>
        <dbReference type="EMBL" id="MUG70915.1"/>
    </source>
</evidence>
<dbReference type="AlphaFoldDB" id="A0A7X3CRN5"/>
<comment type="caution">
    <text evidence="2">The sequence shown here is derived from an EMBL/GenBank/DDBJ whole genome shotgun (WGS) entry which is preliminary data.</text>
</comment>
<sequence>MEQETMALLGGGFGIVMSISFVFVILLWIKGRKEVYRSAFGWVIAHFVVFSAAVACCLKAIGTRPTHPSMASEGNSLWLGIGGVLWAASMLILLGAIAAFTARDTHRGE</sequence>